<dbReference type="InterPro" id="IPR019826">
    <property type="entry name" value="Carboxylesterase_B_AS"/>
</dbReference>
<organism evidence="9">
    <name type="scientific">Photinus pyralis</name>
    <name type="common">Common eastern firefly</name>
    <name type="synonym">Lampyris pyralis</name>
    <dbReference type="NCBI Taxonomy" id="7054"/>
    <lineage>
        <taxon>Eukaryota</taxon>
        <taxon>Metazoa</taxon>
        <taxon>Ecdysozoa</taxon>
        <taxon>Arthropoda</taxon>
        <taxon>Hexapoda</taxon>
        <taxon>Insecta</taxon>
        <taxon>Pterygota</taxon>
        <taxon>Neoptera</taxon>
        <taxon>Endopterygota</taxon>
        <taxon>Coleoptera</taxon>
        <taxon>Polyphaga</taxon>
        <taxon>Elateriformia</taxon>
        <taxon>Elateroidea</taxon>
        <taxon>Lampyridae</taxon>
        <taxon>Lampyrinae</taxon>
        <taxon>Photinus</taxon>
    </lineage>
</organism>
<evidence type="ECO:0000259" key="8">
    <source>
        <dbReference type="Pfam" id="PF00135"/>
    </source>
</evidence>
<sequence>MNVCMEYYQLVSLHLFYHIALVFLILLYTKVDHQMLYVLLALNFLIAPGEAAKITTQYGTIEGVVFRTRSGKEVLAYMSMPYAEPPVGKLRFQPPVPVKRWPRTLNGSRIHGKCPQRAIYTSSVAKEGDEDCLYINVYTPLNVRESLPVMVYIHGGGYRTGCGSYNCFAPNVILEKDVVMVAFNYRLGPLGFLSTGDGVVPGNNGLKDQNLALRWVKDNIRDFGGDPSRITLFGQSAGAASVHLHILSAKSQGLFHSAILQSGSALTAWGFDRNQNVAYTKTVAKSLKCPTTDNRALVDCLMHKNPHQIVEADINLRKWSIDPTVTFKPTIEEDTNDGFITQPPSDLIRSGNFSKVPLIIGMNTEEGSMRTIGTELTSLTYHYSQTLKEYIGIPSSRNTLTIILSKLLRSLWASKISTAI</sequence>
<dbReference type="SUPFAM" id="SSF53474">
    <property type="entry name" value="alpha/beta-Hydrolases"/>
    <property type="match status" value="1"/>
</dbReference>
<keyword evidence="7" id="KW-0812">Transmembrane</keyword>
<keyword evidence="4" id="KW-1015">Disulfide bond</keyword>
<dbReference type="EC" id="3.1.1.-" evidence="6"/>
<feature type="domain" description="Carboxylesterase type B" evidence="8">
    <location>
        <begin position="52"/>
        <end position="370"/>
    </location>
</feature>
<dbReference type="InterPro" id="IPR029058">
    <property type="entry name" value="AB_hydrolase_fold"/>
</dbReference>
<dbReference type="PROSITE" id="PS00941">
    <property type="entry name" value="CARBOXYLESTERASE_B_2"/>
    <property type="match status" value="1"/>
</dbReference>
<evidence type="ECO:0000313" key="9">
    <source>
        <dbReference type="EMBL" id="JAV91650.1"/>
    </source>
</evidence>
<keyword evidence="5" id="KW-0325">Glycoprotein</keyword>
<evidence type="ECO:0000256" key="7">
    <source>
        <dbReference type="SAM" id="Phobius"/>
    </source>
</evidence>
<name>A0A1Y1N446_PHOPY</name>
<evidence type="ECO:0000256" key="1">
    <source>
        <dbReference type="ARBA" id="ARBA00005964"/>
    </source>
</evidence>
<accession>A0A1Y1N446</accession>
<dbReference type="InterPro" id="IPR002018">
    <property type="entry name" value="CarbesteraseB"/>
</dbReference>
<evidence type="ECO:0000256" key="2">
    <source>
        <dbReference type="ARBA" id="ARBA00022487"/>
    </source>
</evidence>
<dbReference type="EMBL" id="GEZM01015436">
    <property type="protein sequence ID" value="JAV91650.1"/>
    <property type="molecule type" value="Transcribed_RNA"/>
</dbReference>
<keyword evidence="2" id="KW-0719">Serine esterase</keyword>
<dbReference type="Pfam" id="PF00135">
    <property type="entry name" value="COesterase"/>
    <property type="match status" value="1"/>
</dbReference>
<dbReference type="PANTHER" id="PTHR43142:SF1">
    <property type="entry name" value="CARBOXYLIC ESTER HYDROLASE"/>
    <property type="match status" value="1"/>
</dbReference>
<reference evidence="9" key="1">
    <citation type="journal article" date="2016" name="Sci. Rep.">
        <title>Molecular characterization of firefly nuptial gifts: a multi-omics approach sheds light on postcopulatory sexual selection.</title>
        <authorList>
            <person name="Al-Wathiqui N."/>
            <person name="Fallon T.R."/>
            <person name="South A."/>
            <person name="Weng J.K."/>
            <person name="Lewis S.M."/>
        </authorList>
    </citation>
    <scope>NUCLEOTIDE SEQUENCE</scope>
</reference>
<proteinExistence type="inferred from homology"/>
<dbReference type="PANTHER" id="PTHR43142">
    <property type="entry name" value="CARBOXYLIC ESTER HYDROLASE"/>
    <property type="match status" value="1"/>
</dbReference>
<dbReference type="AlphaFoldDB" id="A0A1Y1N446"/>
<evidence type="ECO:0000256" key="6">
    <source>
        <dbReference type="RuleBase" id="RU361235"/>
    </source>
</evidence>
<evidence type="ECO:0000256" key="5">
    <source>
        <dbReference type="ARBA" id="ARBA00023180"/>
    </source>
</evidence>
<protein>
    <recommendedName>
        <fullName evidence="6">Carboxylic ester hydrolase</fullName>
        <ecNumber evidence="6">3.1.1.-</ecNumber>
    </recommendedName>
</protein>
<dbReference type="GO" id="GO:0052689">
    <property type="term" value="F:carboxylic ester hydrolase activity"/>
    <property type="evidence" value="ECO:0007669"/>
    <property type="project" value="UniProtKB-KW"/>
</dbReference>
<keyword evidence="3 6" id="KW-0378">Hydrolase</keyword>
<evidence type="ECO:0000256" key="4">
    <source>
        <dbReference type="ARBA" id="ARBA00023157"/>
    </source>
</evidence>
<dbReference type="InterPro" id="IPR019819">
    <property type="entry name" value="Carboxylesterase_B_CS"/>
</dbReference>
<feature type="transmembrane region" description="Helical" evidence="7">
    <location>
        <begin position="7"/>
        <end position="28"/>
    </location>
</feature>
<comment type="similarity">
    <text evidence="1 6">Belongs to the type-B carboxylesterase/lipase family.</text>
</comment>
<keyword evidence="7" id="KW-1133">Transmembrane helix</keyword>
<dbReference type="Gene3D" id="3.40.50.1820">
    <property type="entry name" value="alpha/beta hydrolase"/>
    <property type="match status" value="1"/>
</dbReference>
<keyword evidence="7" id="KW-0472">Membrane</keyword>
<dbReference type="PROSITE" id="PS00122">
    <property type="entry name" value="CARBOXYLESTERASE_B_1"/>
    <property type="match status" value="1"/>
</dbReference>
<evidence type="ECO:0000256" key="3">
    <source>
        <dbReference type="ARBA" id="ARBA00022801"/>
    </source>
</evidence>